<organism evidence="12 13">
    <name type="scientific">Trichomalopsis sarcophagae</name>
    <dbReference type="NCBI Taxonomy" id="543379"/>
    <lineage>
        <taxon>Eukaryota</taxon>
        <taxon>Metazoa</taxon>
        <taxon>Ecdysozoa</taxon>
        <taxon>Arthropoda</taxon>
        <taxon>Hexapoda</taxon>
        <taxon>Insecta</taxon>
        <taxon>Pterygota</taxon>
        <taxon>Neoptera</taxon>
        <taxon>Endopterygota</taxon>
        <taxon>Hymenoptera</taxon>
        <taxon>Apocrita</taxon>
        <taxon>Proctotrupomorpha</taxon>
        <taxon>Chalcidoidea</taxon>
        <taxon>Pteromalidae</taxon>
        <taxon>Pteromalinae</taxon>
        <taxon>Trichomalopsis</taxon>
    </lineage>
</organism>
<dbReference type="PROSITE" id="PS51721">
    <property type="entry name" value="G_CP"/>
    <property type="match status" value="1"/>
</dbReference>
<keyword evidence="13" id="KW-1185">Reference proteome</keyword>
<evidence type="ECO:0000256" key="4">
    <source>
        <dbReference type="ARBA" id="ARBA00023054"/>
    </source>
</evidence>
<evidence type="ECO:0000256" key="2">
    <source>
        <dbReference type="ARBA" id="ARBA00022741"/>
    </source>
</evidence>
<dbReference type="CDD" id="cd04178">
    <property type="entry name" value="Nucleostemin_like"/>
    <property type="match status" value="1"/>
</dbReference>
<dbReference type="SUPFAM" id="SSF52540">
    <property type="entry name" value="P-loop containing nucleoside triphosphate hydrolases"/>
    <property type="match status" value="1"/>
</dbReference>
<dbReference type="InterPro" id="IPR030378">
    <property type="entry name" value="G_CP_dom"/>
</dbReference>
<evidence type="ECO:0000259" key="11">
    <source>
        <dbReference type="PROSITE" id="PS51721"/>
    </source>
</evidence>
<dbReference type="InterPro" id="IPR008271">
    <property type="entry name" value="Ser/Thr_kinase_AS"/>
</dbReference>
<feature type="region of interest" description="Disordered" evidence="9">
    <location>
        <begin position="349"/>
        <end position="370"/>
    </location>
</feature>
<comment type="subcellular location">
    <subcellularLocation>
        <location evidence="1">Nucleus</location>
    </subcellularLocation>
</comment>
<dbReference type="PANTHER" id="PTHR11089:SF30">
    <property type="entry name" value="GUANINE NUCLEOTIDE-BINDING PROTEIN-LIKE 3 HOMOLOG"/>
    <property type="match status" value="1"/>
</dbReference>
<evidence type="ECO:0000259" key="10">
    <source>
        <dbReference type="PROSITE" id="PS50011"/>
    </source>
</evidence>
<dbReference type="InterPro" id="IPR050755">
    <property type="entry name" value="TRAFAC_YlqF/YawG_RiboMat"/>
</dbReference>
<dbReference type="Gene3D" id="1.10.1580.10">
    <property type="match status" value="1"/>
</dbReference>
<dbReference type="PROSITE" id="PS00107">
    <property type="entry name" value="PROTEIN_KINASE_ATP"/>
    <property type="match status" value="1"/>
</dbReference>
<dbReference type="Gene3D" id="1.10.510.10">
    <property type="entry name" value="Transferase(Phosphotransferase) domain 1"/>
    <property type="match status" value="1"/>
</dbReference>
<dbReference type="Gene3D" id="3.40.50.300">
    <property type="entry name" value="P-loop containing nucleotide triphosphate hydrolases"/>
    <property type="match status" value="1"/>
</dbReference>
<dbReference type="Pfam" id="PF01926">
    <property type="entry name" value="MMR_HSR1"/>
    <property type="match status" value="1"/>
</dbReference>
<dbReference type="PROSITE" id="PS00108">
    <property type="entry name" value="PROTEIN_KINASE_ST"/>
    <property type="match status" value="1"/>
</dbReference>
<reference evidence="12 13" key="1">
    <citation type="journal article" date="2017" name="Curr. Biol.">
        <title>The Evolution of Venom by Co-option of Single-Copy Genes.</title>
        <authorList>
            <person name="Martinson E.O."/>
            <person name="Mrinalini"/>
            <person name="Kelkar Y.D."/>
            <person name="Chang C.H."/>
            <person name="Werren J.H."/>
        </authorList>
    </citation>
    <scope>NUCLEOTIDE SEQUENCE [LARGE SCALE GENOMIC DNA]</scope>
    <source>
        <strain evidence="12 13">Alberta</strain>
        <tissue evidence="12">Whole body</tissue>
    </source>
</reference>
<evidence type="ECO:0000313" key="13">
    <source>
        <dbReference type="Proteomes" id="UP000215335"/>
    </source>
</evidence>
<dbReference type="FunFam" id="3.40.50.300:FF:000493">
    <property type="entry name" value="Guanine nucleotide-binding protein-like 3-like protein"/>
    <property type="match status" value="1"/>
</dbReference>
<dbReference type="PROSITE" id="PS50011">
    <property type="entry name" value="PROTEIN_KINASE_DOM"/>
    <property type="match status" value="1"/>
</dbReference>
<dbReference type="GO" id="GO:0005730">
    <property type="term" value="C:nucleolus"/>
    <property type="evidence" value="ECO:0007669"/>
    <property type="project" value="UniProtKB-ARBA"/>
</dbReference>
<keyword evidence="5" id="KW-0342">GTP-binding</keyword>
<feature type="binding site" evidence="8">
    <location>
        <position position="111"/>
    </location>
    <ligand>
        <name>ATP</name>
        <dbReference type="ChEBI" id="CHEBI:30616"/>
    </ligand>
</feature>
<dbReference type="PRINTS" id="PR00326">
    <property type="entry name" value="GTP1OBG"/>
</dbReference>
<evidence type="ECO:0000256" key="9">
    <source>
        <dbReference type="SAM" id="MobiDB-lite"/>
    </source>
</evidence>
<comment type="caution">
    <text evidence="12">The sequence shown here is derived from an EMBL/GenBank/DDBJ whole genome shotgun (WGS) entry which is preliminary data.</text>
</comment>
<dbReference type="InterPro" id="IPR006073">
    <property type="entry name" value="GTP-bd"/>
</dbReference>
<dbReference type="InterPro" id="IPR027417">
    <property type="entry name" value="P-loop_NTPase"/>
</dbReference>
<sequence length="853" mass="95093">MASPRATISIIKCLSPQKIHNVSSIRQALSPKSPATKSFRQTSSPKTPIRNSLSAENILNGLQSPIFKIDTPYKRRIVNEGLLDECRTVLGNGAFGTVYKASYKGKEVAAKVIKNNKRIDSSIDMEKEVSFLRHSNIVRVLKVDEGPAMTLVTMELCGNSLQNILEQNPIRSEERIFIWISIAEALKYCHKMGVVHADVKPKNVLMGSDNQPKLADFGSAIFIEETETTSVFHGTPGYAAPEVVRGNIPTPLSDIYSLGVLAWQMLSRTPPFSGLHKHTILYLTGKEKPSKRIQARKRYKIEKKVRDHNKKLKKEAKKHPKKKQKIIQVPNQCPFKEDILKEVEALKKQKEEEKQKRKEEAKQRKRDELEKAGLAGLVANAENKQMEHDSLETITDSNKTEKFGKKEENSLKAYYKEFKKVLDEADVILEVVDARDPLGTRCKQVEEAVRLAKGNKRLVIVLNKADLVPRENLDQWLKYLRKSLPAVAFKSSTQDQAKRLGRRKLGKKSEENIQGGTCFGAELLLSLLGNYCRSTGNTKASIHVGVVGLPNVGKSSVINSLKRSKACNIGNTPGVTKSMQVVQLDSKIKLLDSPGIVFENSKDADASAVALKNAVKIESLHDPFTPASVILKRISTHQLMEMYDVTEFTTPEEFFAKKAARMGKFRKGGIPDTLAAARSILTDWNSGKIRYYTVPPEDKNTHVSASILTSSLKEFDIESFAAEEKMVLDGLASDSSKSILDPLEISSTGPVESTMDVEGENESDVKVQSKKGKKKKKVDDKKNVPVQRKKKVDPIFEIEGNQQLNQIKKLAFKKQKKQAARSAKKAGVLADVLSGVNLKTDDNYDFKTDFSIK</sequence>
<dbReference type="SUPFAM" id="SSF56112">
    <property type="entry name" value="Protein kinase-like (PK-like)"/>
    <property type="match status" value="1"/>
</dbReference>
<dbReference type="InterPro" id="IPR017441">
    <property type="entry name" value="Protein_kinase_ATP_BS"/>
</dbReference>
<dbReference type="AlphaFoldDB" id="A0A232F7G9"/>
<evidence type="ECO:0000256" key="5">
    <source>
        <dbReference type="ARBA" id="ARBA00023134"/>
    </source>
</evidence>
<keyword evidence="2 8" id="KW-0547">Nucleotide-binding</keyword>
<dbReference type="InterPro" id="IPR023179">
    <property type="entry name" value="GTP-bd_ortho_bundle_sf"/>
</dbReference>
<evidence type="ECO:0000256" key="3">
    <source>
        <dbReference type="ARBA" id="ARBA00022840"/>
    </source>
</evidence>
<evidence type="ECO:0000256" key="7">
    <source>
        <dbReference type="ARBA" id="ARBA00069022"/>
    </source>
</evidence>
<dbReference type="STRING" id="543379.A0A232F7G9"/>
<dbReference type="InterPro" id="IPR011009">
    <property type="entry name" value="Kinase-like_dom_sf"/>
</dbReference>
<dbReference type="SMART" id="SM00220">
    <property type="entry name" value="S_TKc"/>
    <property type="match status" value="1"/>
</dbReference>
<dbReference type="InterPro" id="IPR000719">
    <property type="entry name" value="Prot_kinase_dom"/>
</dbReference>
<dbReference type="GO" id="GO:0005525">
    <property type="term" value="F:GTP binding"/>
    <property type="evidence" value="ECO:0007669"/>
    <property type="project" value="UniProtKB-KW"/>
</dbReference>
<accession>A0A232F7G9</accession>
<protein>
    <recommendedName>
        <fullName evidence="7">Guanine nucleotide-binding protein-like 3 homolog</fullName>
    </recommendedName>
</protein>
<dbReference type="FunFam" id="1.10.1580.10:FF:000002">
    <property type="entry name" value="Guanine nucleotide-binding protein-like 3 (nucleolar)-like"/>
    <property type="match status" value="1"/>
</dbReference>
<evidence type="ECO:0000256" key="6">
    <source>
        <dbReference type="ARBA" id="ARBA00023242"/>
    </source>
</evidence>
<dbReference type="Pfam" id="PF00069">
    <property type="entry name" value="Pkinase"/>
    <property type="match status" value="1"/>
</dbReference>
<feature type="region of interest" description="Disordered" evidence="9">
    <location>
        <begin position="308"/>
        <end position="327"/>
    </location>
</feature>
<dbReference type="EMBL" id="NNAY01000781">
    <property type="protein sequence ID" value="OXU26542.1"/>
    <property type="molecule type" value="Genomic_DNA"/>
</dbReference>
<dbReference type="PANTHER" id="PTHR11089">
    <property type="entry name" value="GTP-BINDING PROTEIN-RELATED"/>
    <property type="match status" value="1"/>
</dbReference>
<feature type="domain" description="Protein kinase" evidence="10">
    <location>
        <begin position="84"/>
        <end position="336"/>
    </location>
</feature>
<feature type="region of interest" description="Disordered" evidence="9">
    <location>
        <begin position="742"/>
        <end position="784"/>
    </location>
</feature>
<gene>
    <name evidence="12" type="ORF">TSAR_005654</name>
</gene>
<keyword evidence="3 8" id="KW-0067">ATP-binding</keyword>
<feature type="domain" description="CP-type G" evidence="11">
    <location>
        <begin position="415"/>
        <end position="599"/>
    </location>
</feature>
<keyword evidence="6" id="KW-0539">Nucleus</keyword>
<dbReference type="GO" id="GO:0005524">
    <property type="term" value="F:ATP binding"/>
    <property type="evidence" value="ECO:0007669"/>
    <property type="project" value="UniProtKB-UniRule"/>
</dbReference>
<feature type="compositionally biased region" description="Basic residues" evidence="9">
    <location>
        <begin position="308"/>
        <end position="325"/>
    </location>
</feature>
<proteinExistence type="predicted"/>
<evidence type="ECO:0000313" key="12">
    <source>
        <dbReference type="EMBL" id="OXU26542.1"/>
    </source>
</evidence>
<dbReference type="OrthoDB" id="444945at2759"/>
<evidence type="ECO:0000256" key="8">
    <source>
        <dbReference type="PROSITE-ProRule" id="PRU10141"/>
    </source>
</evidence>
<dbReference type="Proteomes" id="UP000215335">
    <property type="component" value="Unassembled WGS sequence"/>
</dbReference>
<dbReference type="GO" id="GO:0004672">
    <property type="term" value="F:protein kinase activity"/>
    <property type="evidence" value="ECO:0007669"/>
    <property type="project" value="InterPro"/>
</dbReference>
<name>A0A232F7G9_9HYME</name>
<keyword evidence="4" id="KW-0175">Coiled coil</keyword>
<evidence type="ECO:0000256" key="1">
    <source>
        <dbReference type="ARBA" id="ARBA00004123"/>
    </source>
</evidence>